<evidence type="ECO:0000313" key="2">
    <source>
        <dbReference type="Proteomes" id="UP000265520"/>
    </source>
</evidence>
<dbReference type="EMBL" id="LXQA011386604">
    <property type="protein sequence ID" value="MCI95434.1"/>
    <property type="molecule type" value="Genomic_DNA"/>
</dbReference>
<dbReference type="Proteomes" id="UP000265520">
    <property type="component" value="Unassembled WGS sequence"/>
</dbReference>
<reference evidence="1 2" key="1">
    <citation type="journal article" date="2018" name="Front. Plant Sci.">
        <title>Red Clover (Trifolium pratense) and Zigzag Clover (T. medium) - A Picture of Genomic Similarities and Differences.</title>
        <authorList>
            <person name="Dluhosova J."/>
            <person name="Istvanek J."/>
            <person name="Nedelnik J."/>
            <person name="Repkova J."/>
        </authorList>
    </citation>
    <scope>NUCLEOTIDE SEQUENCE [LARGE SCALE GENOMIC DNA]</scope>
    <source>
        <strain evidence="2">cv. 10/8</strain>
        <tissue evidence="1">Leaf</tissue>
    </source>
</reference>
<feature type="non-terminal residue" evidence="1">
    <location>
        <position position="29"/>
    </location>
</feature>
<proteinExistence type="predicted"/>
<name>A0A392W448_9FABA</name>
<protein>
    <submittedName>
        <fullName evidence="1">Uncharacterized protein</fullName>
    </submittedName>
</protein>
<accession>A0A392W448</accession>
<evidence type="ECO:0000313" key="1">
    <source>
        <dbReference type="EMBL" id="MCI95434.1"/>
    </source>
</evidence>
<organism evidence="1 2">
    <name type="scientific">Trifolium medium</name>
    <dbReference type="NCBI Taxonomy" id="97028"/>
    <lineage>
        <taxon>Eukaryota</taxon>
        <taxon>Viridiplantae</taxon>
        <taxon>Streptophyta</taxon>
        <taxon>Embryophyta</taxon>
        <taxon>Tracheophyta</taxon>
        <taxon>Spermatophyta</taxon>
        <taxon>Magnoliopsida</taxon>
        <taxon>eudicotyledons</taxon>
        <taxon>Gunneridae</taxon>
        <taxon>Pentapetalae</taxon>
        <taxon>rosids</taxon>
        <taxon>fabids</taxon>
        <taxon>Fabales</taxon>
        <taxon>Fabaceae</taxon>
        <taxon>Papilionoideae</taxon>
        <taxon>50 kb inversion clade</taxon>
        <taxon>NPAAA clade</taxon>
        <taxon>Hologalegina</taxon>
        <taxon>IRL clade</taxon>
        <taxon>Trifolieae</taxon>
        <taxon>Trifolium</taxon>
    </lineage>
</organism>
<dbReference type="AlphaFoldDB" id="A0A392W448"/>
<comment type="caution">
    <text evidence="1">The sequence shown here is derived from an EMBL/GenBank/DDBJ whole genome shotgun (WGS) entry which is preliminary data.</text>
</comment>
<sequence length="29" mass="3218">MNDSVEVKGNVDATFKEQVGRFSVGMCLR</sequence>
<keyword evidence="2" id="KW-1185">Reference proteome</keyword>